<sequence>MDRKRVDGLPVWMLTPKEEKEVFDAWKTETWKYCDSYVKGK</sequence>
<accession>W6MS80</accession>
<dbReference type="AlphaFoldDB" id="W6MS80"/>
<organism evidence="1 2">
    <name type="scientific">Kuraishia capsulata CBS 1993</name>
    <dbReference type="NCBI Taxonomy" id="1382522"/>
    <lineage>
        <taxon>Eukaryota</taxon>
        <taxon>Fungi</taxon>
        <taxon>Dikarya</taxon>
        <taxon>Ascomycota</taxon>
        <taxon>Saccharomycotina</taxon>
        <taxon>Pichiomycetes</taxon>
        <taxon>Pichiales</taxon>
        <taxon>Pichiaceae</taxon>
        <taxon>Kuraishia</taxon>
    </lineage>
</organism>
<evidence type="ECO:0000313" key="2">
    <source>
        <dbReference type="Proteomes" id="UP000019384"/>
    </source>
</evidence>
<dbReference type="HOGENOM" id="CLU_3279621_0_0_1"/>
<proteinExistence type="predicted"/>
<keyword evidence="2" id="KW-1185">Reference proteome</keyword>
<protein>
    <submittedName>
        <fullName evidence="1">Uncharacterized protein</fullName>
    </submittedName>
</protein>
<dbReference type="OrthoDB" id="6224010at2759"/>
<dbReference type="Proteomes" id="UP000019384">
    <property type="component" value="Unassembled WGS sequence"/>
</dbReference>
<evidence type="ECO:0000313" key="1">
    <source>
        <dbReference type="EMBL" id="CDK24675.1"/>
    </source>
</evidence>
<dbReference type="GeneID" id="34518080"/>
<name>W6MS80_9ASCO</name>
<dbReference type="RefSeq" id="XP_022456692.1">
    <property type="nucleotide sequence ID" value="XM_022605200.1"/>
</dbReference>
<dbReference type="EMBL" id="HG793125">
    <property type="protein sequence ID" value="CDK24675.1"/>
    <property type="molecule type" value="Genomic_DNA"/>
</dbReference>
<reference evidence="1" key="2">
    <citation type="submission" date="2014-02" db="EMBL/GenBank/DDBJ databases">
        <title>Complete DNA sequence of /Kuraishia capsulata/ illustrates novel genomic features among budding yeasts (/Saccharomycotina/).</title>
        <authorList>
            <person name="Morales L."/>
            <person name="Noel B."/>
            <person name="Porcel B."/>
            <person name="Marcet-Houben M."/>
            <person name="Hullo M-F."/>
            <person name="Sacerdot C."/>
            <person name="Tekaia F."/>
            <person name="Leh-Louis V."/>
            <person name="Despons L."/>
            <person name="Khanna V."/>
            <person name="Aury J-M."/>
            <person name="Barbe V."/>
            <person name="Couloux A."/>
            <person name="Labadie K."/>
            <person name="Pelletier E."/>
            <person name="Souciet J-L."/>
            <person name="Boekhout T."/>
            <person name="Gabaldon T."/>
            <person name="Wincker P."/>
            <person name="Dujon B."/>
        </authorList>
    </citation>
    <scope>NUCLEOTIDE SEQUENCE</scope>
    <source>
        <strain evidence="1">CBS 1993</strain>
    </source>
</reference>
<gene>
    <name evidence="1" type="ORF">KUCA_T00000641001</name>
</gene>
<reference evidence="1" key="1">
    <citation type="submission" date="2013-12" db="EMBL/GenBank/DDBJ databases">
        <authorList>
            <person name="Genoscope - CEA"/>
        </authorList>
    </citation>
    <scope>NUCLEOTIDE SEQUENCE</scope>
    <source>
        <strain evidence="1">CBS 1993</strain>
    </source>
</reference>